<evidence type="ECO:0000256" key="3">
    <source>
        <dbReference type="ARBA" id="ARBA00022701"/>
    </source>
</evidence>
<dbReference type="Gene3D" id="1.20.120.1900">
    <property type="entry name" value="Gamma-tubulin complex, C-terminal domain"/>
    <property type="match status" value="1"/>
</dbReference>
<evidence type="ECO:0000256" key="1">
    <source>
        <dbReference type="ARBA" id="ARBA00010337"/>
    </source>
</evidence>
<dbReference type="GO" id="GO:0031122">
    <property type="term" value="P:cytoplasmic microtubule organization"/>
    <property type="evidence" value="ECO:0007669"/>
    <property type="project" value="TreeGrafter"/>
</dbReference>
<comment type="subcellular location">
    <subcellularLocation>
        <location evidence="5">Cytoplasm</location>
        <location evidence="5">Cytoskeleton</location>
        <location evidence="5">Microtubule organizing center</location>
    </subcellularLocation>
</comment>
<comment type="similarity">
    <text evidence="1 5">Belongs to the TUBGCP family.</text>
</comment>
<dbReference type="GO" id="GO:0051321">
    <property type="term" value="P:meiotic cell cycle"/>
    <property type="evidence" value="ECO:0007669"/>
    <property type="project" value="TreeGrafter"/>
</dbReference>
<feature type="domain" description="Gamma tubulin complex component C-terminal" evidence="6">
    <location>
        <begin position="646"/>
        <end position="799"/>
    </location>
</feature>
<evidence type="ECO:0000313" key="9">
    <source>
        <dbReference type="WBParaSite" id="TMUE_3000014183.1"/>
    </source>
</evidence>
<dbReference type="GO" id="GO:0005874">
    <property type="term" value="C:microtubule"/>
    <property type="evidence" value="ECO:0007669"/>
    <property type="project" value="UniProtKB-KW"/>
</dbReference>
<dbReference type="Proteomes" id="UP000046395">
    <property type="component" value="Unassembled WGS sequence"/>
</dbReference>
<keyword evidence="2 5" id="KW-0963">Cytoplasm</keyword>
<dbReference type="InterPro" id="IPR040457">
    <property type="entry name" value="GCP_C"/>
</dbReference>
<dbReference type="InterPro" id="IPR042241">
    <property type="entry name" value="GCP_C_sf"/>
</dbReference>
<name>A0A5S6R422_TRIMR</name>
<sequence length="856" mass="98549">MSIAKPVHVFQESIIDMLQHVTSNLVGHRDFDKAYCFRSFEAFLSPSAIRDEKLRRNYAAEVQALLAKRRTIAKGNVHEEDNVDSVDQLIEKLEPFKEDREELLKILFFLLLIEKQRQPYSNQAERTYNFWRCLKAPSPLTSRYNAYGFNVCLQEPDATDTSFDAADPLCFLPSNVQHHMRNALSHCPRQQSTKKARLLTCYEPALTATMLNDLYMNASFEAYLKNKGSFPSSIVYLSFVHLKYFLRRLFNGISSELFVYNKADEMFTLNARISMDGIMFDSFESSIAALLEAGAYSRRIRTITCLRRKPFCRTIEMFLSALHDAYCENLKTSLKIITQANSIVSLLINLRSPNRWLCFFGKIASALQRHLQETNGSANVCWLWNTLYNSSFLCTHGDSFLTSSLHYCMQHSLTPFLRTLEIAVNDYKWYDPYQEFPWLQCAYLTGNGKENDEETLEDFCYFPPQDLPTFIARRVATLFSYFRYCFILKKRAKLSQMEDFKFAKEPVRLWKEKYEFSKVTGQEETILTTSPDASLTYALEQFFDDKFSEETFRPVDSCLWHYYVVNLDVLGVLTSCNRIFFGGDSTSTVWPIFEESLFPLIASGMHPSKVVNHPLVKDAARYISQMSGTLKANLTLNNVPPKFDLDNDRVFDSIKPTFQLSWLLSMVLLEGSIRNYEKIWSILCYSNFSVWHARTICNDLLRSARSPDPPCSVNCCTHMNNVHKLATDLNSFLADEITIASAGFADIMKETKSIDHLRRAHIDSLNAILSRCFICSPAIHSCFMDIFKATVACCQSVRCGDLQATAKYSRLTVQRAGQLCIELESQKEEDLRITANRLLARIDTSHFFADRITRHE</sequence>
<accession>A0A5S6R422</accession>
<dbReference type="GO" id="GO:0000922">
    <property type="term" value="C:spindle pole"/>
    <property type="evidence" value="ECO:0007669"/>
    <property type="project" value="InterPro"/>
</dbReference>
<reference evidence="9" key="1">
    <citation type="submission" date="2019-12" db="UniProtKB">
        <authorList>
            <consortium name="WormBaseParasite"/>
        </authorList>
    </citation>
    <scope>IDENTIFICATION</scope>
</reference>
<dbReference type="Pfam" id="PF17681">
    <property type="entry name" value="GCP_N_terminal"/>
    <property type="match status" value="1"/>
</dbReference>
<dbReference type="GO" id="GO:0007020">
    <property type="term" value="P:microtubule nucleation"/>
    <property type="evidence" value="ECO:0007669"/>
    <property type="project" value="InterPro"/>
</dbReference>
<protein>
    <recommendedName>
        <fullName evidence="5">Gamma-tubulin complex component</fullName>
    </recommendedName>
</protein>
<dbReference type="GO" id="GO:0051225">
    <property type="term" value="P:spindle assembly"/>
    <property type="evidence" value="ECO:0007669"/>
    <property type="project" value="TreeGrafter"/>
</dbReference>
<evidence type="ECO:0000256" key="2">
    <source>
        <dbReference type="ARBA" id="ARBA00022490"/>
    </source>
</evidence>
<dbReference type="Pfam" id="PF04130">
    <property type="entry name" value="GCP_C_terminal"/>
    <property type="match status" value="1"/>
</dbReference>
<evidence type="ECO:0000259" key="7">
    <source>
        <dbReference type="Pfam" id="PF17681"/>
    </source>
</evidence>
<feature type="domain" description="Gamma tubulin complex component protein N-terminal" evidence="7">
    <location>
        <begin position="248"/>
        <end position="476"/>
    </location>
</feature>
<evidence type="ECO:0000259" key="6">
    <source>
        <dbReference type="Pfam" id="PF04130"/>
    </source>
</evidence>
<dbReference type="InterPro" id="IPR007259">
    <property type="entry name" value="GCP"/>
</dbReference>
<keyword evidence="8" id="KW-1185">Reference proteome</keyword>
<keyword evidence="3 5" id="KW-0493">Microtubule</keyword>
<evidence type="ECO:0000256" key="5">
    <source>
        <dbReference type="RuleBase" id="RU363050"/>
    </source>
</evidence>
<evidence type="ECO:0000256" key="4">
    <source>
        <dbReference type="ARBA" id="ARBA00023212"/>
    </source>
</evidence>
<keyword evidence="4 5" id="KW-0206">Cytoskeleton</keyword>
<proteinExistence type="inferred from homology"/>
<dbReference type="GO" id="GO:0000930">
    <property type="term" value="C:gamma-tubulin complex"/>
    <property type="evidence" value="ECO:0007669"/>
    <property type="project" value="TreeGrafter"/>
</dbReference>
<dbReference type="PANTHER" id="PTHR19302">
    <property type="entry name" value="GAMMA TUBULIN COMPLEX PROTEIN"/>
    <property type="match status" value="1"/>
</dbReference>
<dbReference type="GO" id="GO:0043015">
    <property type="term" value="F:gamma-tubulin binding"/>
    <property type="evidence" value="ECO:0007669"/>
    <property type="project" value="InterPro"/>
</dbReference>
<dbReference type="GO" id="GO:0000278">
    <property type="term" value="P:mitotic cell cycle"/>
    <property type="evidence" value="ECO:0007669"/>
    <property type="project" value="TreeGrafter"/>
</dbReference>
<dbReference type="WBParaSite" id="TMUE_3000014183.1">
    <property type="protein sequence ID" value="TMUE_3000014183.1"/>
    <property type="gene ID" value="WBGene00293937"/>
</dbReference>
<organism evidence="8 9">
    <name type="scientific">Trichuris muris</name>
    <name type="common">Mouse whipworm</name>
    <dbReference type="NCBI Taxonomy" id="70415"/>
    <lineage>
        <taxon>Eukaryota</taxon>
        <taxon>Metazoa</taxon>
        <taxon>Ecdysozoa</taxon>
        <taxon>Nematoda</taxon>
        <taxon>Enoplea</taxon>
        <taxon>Dorylaimia</taxon>
        <taxon>Trichinellida</taxon>
        <taxon>Trichuridae</taxon>
        <taxon>Trichuris</taxon>
    </lineage>
</organism>
<dbReference type="AlphaFoldDB" id="A0A5S6R422"/>
<dbReference type="STRING" id="70415.A0A5S6R422"/>
<dbReference type="InterPro" id="IPR041470">
    <property type="entry name" value="GCP_N"/>
</dbReference>
<evidence type="ECO:0000313" key="8">
    <source>
        <dbReference type="Proteomes" id="UP000046395"/>
    </source>
</evidence>
<dbReference type="GO" id="GO:0051011">
    <property type="term" value="F:microtubule minus-end binding"/>
    <property type="evidence" value="ECO:0007669"/>
    <property type="project" value="TreeGrafter"/>
</dbReference>